<comment type="caution">
    <text evidence="2">The sequence shown here is derived from an EMBL/GenBank/DDBJ whole genome shotgun (WGS) entry which is preliminary data.</text>
</comment>
<name>A0A7W2FA91_9BURK</name>
<feature type="domain" description="DUF4214" evidence="1">
    <location>
        <begin position="61"/>
        <end position="121"/>
    </location>
</feature>
<evidence type="ECO:0000313" key="2">
    <source>
        <dbReference type="EMBL" id="MBA5687980.1"/>
    </source>
</evidence>
<dbReference type="InterPro" id="IPR011049">
    <property type="entry name" value="Serralysin-like_metalloprot_C"/>
</dbReference>
<dbReference type="PRINTS" id="PR00313">
    <property type="entry name" value="CABNDNGRPT"/>
</dbReference>
<dbReference type="Pfam" id="PF13946">
    <property type="entry name" value="DUF4214"/>
    <property type="match status" value="1"/>
</dbReference>
<dbReference type="Proteomes" id="UP000573499">
    <property type="component" value="Unassembled WGS sequence"/>
</dbReference>
<evidence type="ECO:0000313" key="3">
    <source>
        <dbReference type="Proteomes" id="UP000573499"/>
    </source>
</evidence>
<sequence>MAAADYNDLVQQIYISYFGRPADVIGLKNVSAQLDALHAPTTLSGLLTASTTNAALSTLINSFGTSTESVALYGTDTLAFVDAVFVNVLNRHANFSGLLYWAGEIDAGRLSKAAAALNIALGAMNNTTEQGLIDAALLARKTTIATNFTNAIDTTDEILAYQGATAAVSARTMLSTVTSTTDTTAFQTTITTTLNTLLGGAAAAQAKTWDLTTAIDKVGGSSDDNFNAVIDDTTGAKKTTLNALDTINGGQGKDTLSLQVVNGAGPANTAVTDLPSSLSVTGVENALVRSAVNLTADVSGWTGLTSLKLTQGKAVTLTAAGTTAISVAGADGAISLNGGAAQTVSTAAANTNVTLGYTTVGKGAVSVSHSAQGSGNISIDGGTSVSLTTGEATTGTINIGQGGDATNQPSGAISVTTVGKAYAGTDMAVVRGAIQVTGGTTVTINETATSSAAAAAADTSLIGHTVVQSAVTVTAGAATTSVSVTETPEVSAVDAVPATVGVKQVDTVTFVAMAATESVTVGGLTFTATKALTAAQAAAAFANLSGGAVAGAAPAGSGSYTGVFSGSYGTGAVTATGTVVTVDATATNAVTGHTPITVYDMASAGDVAAVNKTAGLTNVDAKTGVLGVRSGAVTINGAIDGADKLASVTLDGIGAASSITSDALTSLNLAHSNEDVSVTNAAATTLALGLNGVGLANYTSTVTLGATYGTLNIDATGDDSFVKLYAGGVATLNISGSKAVDLSDSVLGKLSDVVVTGAAGVTMDASGTTVQTVNAAATVGANVISIDANQAVYTGGSGVDTVTLTTTAPTKAVSLGAGDDTLALASGTHSATAVLDGGAGTDTLAMASADAASASADGAFGAKITGFEHLKLGAVANAASDSVNLANLDGISYVTSAGGVGSGTLTLAHMANAGTLELTGAATSTTVTMSDATGTADSFNVIAKVTAADVAFNVVAVVGVETVNVSAIDTDVTSTGYGVQHAAIIITDAAAMTVHLDGNADLLLGLDPSDVALTLIDGSAMTGNLQAATVAGAAAAAVLKGGAGDDVLDALHNGDTVIGGAGADMLIAAADGVKLTGGAGNDLFVIQTPSTNVNNYVTITDATAGDMIGLATVGTVTFAETKVALDSTAIFQDYANAVVTGSNQGDIGWFQFGGNTYIVQHVYASTEVAFLNGTDLIVKLIGLVDLSHASLSADHAALLIG</sequence>
<dbReference type="Gene3D" id="2.150.10.10">
    <property type="entry name" value="Serralysin-like metalloprotease, C-terminal"/>
    <property type="match status" value="1"/>
</dbReference>
<dbReference type="EMBL" id="JACEZU010000006">
    <property type="protein sequence ID" value="MBA5687980.1"/>
    <property type="molecule type" value="Genomic_DNA"/>
</dbReference>
<dbReference type="InterPro" id="IPR025282">
    <property type="entry name" value="DUF4214"/>
</dbReference>
<keyword evidence="3" id="KW-1185">Reference proteome</keyword>
<proteinExistence type="predicted"/>
<dbReference type="SUPFAM" id="SSF51120">
    <property type="entry name" value="beta-Roll"/>
    <property type="match status" value="1"/>
</dbReference>
<protein>
    <submittedName>
        <fullName evidence="2">DUF4214 domain-containing protein</fullName>
    </submittedName>
</protein>
<dbReference type="AlphaFoldDB" id="A0A7W2FA91"/>
<evidence type="ECO:0000259" key="1">
    <source>
        <dbReference type="Pfam" id="PF13946"/>
    </source>
</evidence>
<reference evidence="2 3" key="1">
    <citation type="submission" date="2020-07" db="EMBL/GenBank/DDBJ databases">
        <title>Novel species isolated from subtropical streams in China.</title>
        <authorList>
            <person name="Lu H."/>
        </authorList>
    </citation>
    <scope>NUCLEOTIDE SEQUENCE [LARGE SCALE GENOMIC DNA]</scope>
    <source>
        <strain evidence="2 3">LX47W</strain>
    </source>
</reference>
<dbReference type="RefSeq" id="WP_182153837.1">
    <property type="nucleotide sequence ID" value="NZ_JACEZU010000006.1"/>
</dbReference>
<gene>
    <name evidence="2" type="ORF">H3H39_13080</name>
</gene>
<accession>A0A7W2FA91</accession>
<organism evidence="2 3">
    <name type="scientific">Rugamonas apoptosis</name>
    <dbReference type="NCBI Taxonomy" id="2758570"/>
    <lineage>
        <taxon>Bacteria</taxon>
        <taxon>Pseudomonadati</taxon>
        <taxon>Pseudomonadota</taxon>
        <taxon>Betaproteobacteria</taxon>
        <taxon>Burkholderiales</taxon>
        <taxon>Oxalobacteraceae</taxon>
        <taxon>Telluria group</taxon>
        <taxon>Rugamonas</taxon>
    </lineage>
</organism>